<evidence type="ECO:0000313" key="2">
    <source>
        <dbReference type="EMBL" id="KAL3799202.1"/>
    </source>
</evidence>
<feature type="region of interest" description="Disordered" evidence="1">
    <location>
        <begin position="1"/>
        <end position="25"/>
    </location>
</feature>
<dbReference type="AlphaFoldDB" id="A0ABD3QGL2"/>
<organism evidence="2 3">
    <name type="scientific">Cyclotella atomus</name>
    <dbReference type="NCBI Taxonomy" id="382360"/>
    <lineage>
        <taxon>Eukaryota</taxon>
        <taxon>Sar</taxon>
        <taxon>Stramenopiles</taxon>
        <taxon>Ochrophyta</taxon>
        <taxon>Bacillariophyta</taxon>
        <taxon>Coscinodiscophyceae</taxon>
        <taxon>Thalassiosirophycidae</taxon>
        <taxon>Stephanodiscales</taxon>
        <taxon>Stephanodiscaceae</taxon>
        <taxon>Cyclotella</taxon>
    </lineage>
</organism>
<sequence>MPKPAAGQPPQESNTADQTKAATEINPVSALRKTFRSYASTLTLAGRTAYNLSQIGGKPKTDPKVVKDEQLNQKHLKDTAREIPLRRQKIREETALLEGKLRGNAKESQALHCMLRSQPCVGGNKRKFTLVSDGDEDR</sequence>
<dbReference type="Proteomes" id="UP001530400">
    <property type="component" value="Unassembled WGS sequence"/>
</dbReference>
<evidence type="ECO:0000313" key="3">
    <source>
        <dbReference type="Proteomes" id="UP001530400"/>
    </source>
</evidence>
<accession>A0ABD3QGL2</accession>
<dbReference type="EMBL" id="JALLPJ020000193">
    <property type="protein sequence ID" value="KAL3799202.1"/>
    <property type="molecule type" value="Genomic_DNA"/>
</dbReference>
<gene>
    <name evidence="2" type="ORF">ACHAWO_002922</name>
</gene>
<name>A0ABD3QGL2_9STRA</name>
<keyword evidence="3" id="KW-1185">Reference proteome</keyword>
<comment type="caution">
    <text evidence="2">The sequence shown here is derived from an EMBL/GenBank/DDBJ whole genome shotgun (WGS) entry which is preliminary data.</text>
</comment>
<protein>
    <submittedName>
        <fullName evidence="2">Uncharacterized protein</fullName>
    </submittedName>
</protein>
<proteinExistence type="predicted"/>
<reference evidence="2 3" key="1">
    <citation type="submission" date="2024-10" db="EMBL/GenBank/DDBJ databases">
        <title>Updated reference genomes for cyclostephanoid diatoms.</title>
        <authorList>
            <person name="Roberts W.R."/>
            <person name="Alverson A.J."/>
        </authorList>
    </citation>
    <scope>NUCLEOTIDE SEQUENCE [LARGE SCALE GENOMIC DNA]</scope>
    <source>
        <strain evidence="2 3">AJA010-31</strain>
    </source>
</reference>
<feature type="compositionally biased region" description="Polar residues" evidence="1">
    <location>
        <begin position="10"/>
        <end position="21"/>
    </location>
</feature>
<evidence type="ECO:0000256" key="1">
    <source>
        <dbReference type="SAM" id="MobiDB-lite"/>
    </source>
</evidence>